<sequence>MKRKIISGIILPPEEKKQKQLHRQLMEFVEWMKWEKDSSEIRKDKRRSVPVSELSMLF</sequence>
<reference evidence="1" key="1">
    <citation type="journal article" date="2014" name="Genome Biol. Evol.">
        <title>Comparative genomic analysis of malaria mosquito vector-associated novel pathogen Elizabethkingia anophelis.</title>
        <authorList>
            <person name="Teo J."/>
            <person name="Tan S.Y."/>
            <person name="Liu Y."/>
            <person name="Tay M."/>
            <person name="Ding Y."/>
            <person name="Li Y."/>
            <person name="Kjelleberg S."/>
            <person name="Givskov M."/>
            <person name="Lin R.T."/>
            <person name="Yang L."/>
        </authorList>
    </citation>
    <scope>NUCLEOTIDE SEQUENCE</scope>
</reference>
<name>A0A455ZIN2_9FLAO</name>
<reference evidence="1" key="2">
    <citation type="journal article" date="2014" name="PLoS ONE">
        <title>Insights from the genome annotation of Elizabethkingia anophelis from the malaria vector Anopheles gambiae.</title>
        <authorList>
            <person name="Kukutla P."/>
            <person name="Lindberg B.G."/>
            <person name="Pei D."/>
            <person name="Rayl M."/>
            <person name="Yu W."/>
            <person name="Steritz M."/>
            <person name="Faye I."/>
            <person name="Xu J."/>
        </authorList>
    </citation>
    <scope>NUCLEOTIDE SEQUENCE</scope>
</reference>
<reference evidence="1" key="6">
    <citation type="journal article" date="2017" name="Nat. Commun.">
        <title>Evolutionary dynamics and genomic features of the Elizabethkingia anophelis 2015 to 2016 Wisconsin outbreak strain.</title>
        <authorList>
            <person name="Perrin A."/>
            <person name="Larsonneur E."/>
            <person name="Nicholson A.C."/>
            <person name="Edwards D.J."/>
            <person name="Gundlach K.M."/>
            <person name="Whitney A.M."/>
            <person name="Gulvik C.A."/>
            <person name="Bell M.E."/>
            <person name="Rendueles O."/>
            <person name="Cury J."/>
            <person name="Hugon P."/>
            <person name="Clermont D."/>
            <person name="Enouf V."/>
            <person name="Loparev V."/>
            <person name="Juieng P."/>
            <person name="Monson T."/>
            <person name="Warshauer D."/>
            <person name="Elbadawi L.I."/>
            <person name="Walters M.S."/>
            <person name="Crist M.B."/>
            <person name="Noble-Wang J."/>
            <person name="Borlaug G."/>
            <person name="Rocha E.P.C."/>
            <person name="Criscuolo A."/>
            <person name="Touchon M."/>
            <person name="Davis J.P."/>
            <person name="Holt K.E."/>
            <person name="McQuiston J.R."/>
            <person name="Brisse S."/>
        </authorList>
    </citation>
    <scope>NUCLEOTIDE SEQUENCE</scope>
</reference>
<dbReference type="EMBL" id="BK010626">
    <property type="protein sequence ID" value="DAC76636.1"/>
    <property type="molecule type" value="Genomic_DNA"/>
</dbReference>
<proteinExistence type="predicted"/>
<protein>
    <submittedName>
        <fullName evidence="1">Uncharacterized protein</fullName>
    </submittedName>
</protein>
<organism evidence="1">
    <name type="scientific">Elizabethkingia anophelis</name>
    <dbReference type="NCBI Taxonomy" id="1117645"/>
    <lineage>
        <taxon>Bacteria</taxon>
        <taxon>Pseudomonadati</taxon>
        <taxon>Bacteroidota</taxon>
        <taxon>Flavobacteriia</taxon>
        <taxon>Flavobacteriales</taxon>
        <taxon>Weeksellaceae</taxon>
        <taxon>Elizabethkingia</taxon>
    </lineage>
</organism>
<reference evidence="1" key="3">
    <citation type="journal article" date="2016" name="Genome Announc.">
        <title>Complete Genome Sequences of Four Strains from the 2015-2016 Elizabethkingia anophelis Outbreak.</title>
        <authorList>
            <person name="Nicholson A.C."/>
            <person name="Whitney A.M."/>
            <person name="Emery B.D."/>
            <person name="Bell M.E."/>
            <person name="Gartin J.T."/>
            <person name="Humrighouse B.W."/>
            <person name="Loparev V.N."/>
            <person name="Batra D."/>
            <person name="Sheth M."/>
            <person name="Rowe L.A."/>
            <person name="Juieng P."/>
            <person name="Knipe K."/>
            <person name="Gulvik C."/>
            <person name="McQuiston J.R."/>
        </authorList>
    </citation>
    <scope>NUCLEOTIDE SEQUENCE</scope>
</reference>
<reference evidence="1" key="4">
    <citation type="journal article" date="2016" name="Sci. Rep.">
        <title>Genomic epidemiology and global diversity of the emerging bacterial pathogen Elizabethkingia anophelis.</title>
        <authorList>
            <person name="Breurec S."/>
            <person name="Criscuolo A."/>
            <person name="Diancourt L."/>
            <person name="Rendueles O."/>
            <person name="Vandenbogaert M."/>
            <person name="Passet V."/>
            <person name="Caro V."/>
            <person name="Rocha E.P."/>
            <person name="Touchon M."/>
            <person name="Brisse S."/>
        </authorList>
    </citation>
    <scope>NUCLEOTIDE SEQUENCE</scope>
</reference>
<gene>
    <name evidence="1" type="primary">ICEEaIII(8)_NUHP1_67458_67634</name>
</gene>
<reference evidence="1" key="8">
    <citation type="journal article" date="2018" name="J. ISSAAS">
        <title>In Silico Identification of Three Types of Integrative and Conjugative Elements (ICEs) in Elizabethkingia anophelis Strains Isolated from Around the World.</title>
        <authorList>
            <person name="Xu J."/>
            <person name="Pei D."/>
            <person name="Nicholson A."/>
            <person name="Lan Y."/>
            <person name="Xia Q."/>
        </authorList>
    </citation>
    <scope>NUCLEOTIDE SEQUENCE</scope>
</reference>
<evidence type="ECO:0000313" key="1">
    <source>
        <dbReference type="EMBL" id="DAC76636.1"/>
    </source>
</evidence>
<reference evidence="1" key="5">
    <citation type="journal article" date="2017" name="Genome Announc.">
        <title>Complete Circularized Genome Sequences of Four Strains of Elizabethkingia anophelis, Including Two Novel Strains Isolated from Wild-Caught Anopheles sinensis.</title>
        <authorList>
            <person name="Pei D."/>
            <person name="Nicholson A.C."/>
            <person name="Jiang J."/>
            <person name="Chen H."/>
            <person name="Whitney A.M."/>
            <person name="Villarma A."/>
            <person name="Bell M."/>
            <person name="Humrighouse B."/>
            <person name="Rowe L.A."/>
            <person name="Sheth M."/>
            <person name="Batra D."/>
            <person name="Juieng P."/>
            <person name="Loparev V.N."/>
            <person name="McQuiston J.R."/>
            <person name="Lan Y."/>
            <person name="Ma Y."/>
            <person name="Xu J."/>
        </authorList>
    </citation>
    <scope>NUCLEOTIDE SEQUENCE</scope>
</reference>
<dbReference type="AlphaFoldDB" id="A0A455ZIN2"/>
<accession>A0A455ZIN2</accession>
<reference evidence="1" key="7">
    <citation type="journal article" date="2017" name="Sci. Rep.">
        <title>Genomic features, phylogenetic relationships, and comparative genomics of Elizabethkingia anophelis strain EM361-97 isolated in Taiwan.</title>
        <authorList>
            <person name="Lin J.N."/>
            <person name="Lai C.H."/>
            <person name="Yang C.H."/>
            <person name="Huang Y.H."/>
            <person name="Lin H.H."/>
        </authorList>
    </citation>
    <scope>NUCLEOTIDE SEQUENCE</scope>
</reference>